<dbReference type="AlphaFoldDB" id="A0A3A8AXH3"/>
<accession>A0A3A8AXH3</accession>
<name>A0A3A8AXH3_9RHOB</name>
<feature type="region of interest" description="Disordered" evidence="1">
    <location>
        <begin position="73"/>
        <end position="95"/>
    </location>
</feature>
<protein>
    <recommendedName>
        <fullName evidence="5">DUF3551 domain-containing protein</fullName>
    </recommendedName>
</protein>
<evidence type="ECO:0000313" key="4">
    <source>
        <dbReference type="Proteomes" id="UP000281128"/>
    </source>
</evidence>
<reference evidence="3 4" key="1">
    <citation type="submission" date="2018-09" db="EMBL/GenBank/DDBJ databases">
        <title>Roseovarius spongiae sp. nov., isolated from a marine sponge.</title>
        <authorList>
            <person name="Zhuang L."/>
            <person name="Luo L."/>
        </authorList>
    </citation>
    <scope>NUCLEOTIDE SEQUENCE [LARGE SCALE GENOMIC DNA]</scope>
    <source>
        <strain evidence="3 4">HN-E21</strain>
    </source>
</reference>
<organism evidence="3 4">
    <name type="scientific">Roseovarius spongiae</name>
    <dbReference type="NCBI Taxonomy" id="2320272"/>
    <lineage>
        <taxon>Bacteria</taxon>
        <taxon>Pseudomonadati</taxon>
        <taxon>Pseudomonadota</taxon>
        <taxon>Alphaproteobacteria</taxon>
        <taxon>Rhodobacterales</taxon>
        <taxon>Roseobacteraceae</taxon>
        <taxon>Roseovarius</taxon>
    </lineage>
</organism>
<dbReference type="Proteomes" id="UP000281128">
    <property type="component" value="Unassembled WGS sequence"/>
</dbReference>
<keyword evidence="4" id="KW-1185">Reference proteome</keyword>
<gene>
    <name evidence="3" type="ORF">D6850_02515</name>
</gene>
<comment type="caution">
    <text evidence="3">The sequence shown here is derived from an EMBL/GenBank/DDBJ whole genome shotgun (WGS) entry which is preliminary data.</text>
</comment>
<dbReference type="EMBL" id="RAPE01000001">
    <property type="protein sequence ID" value="RKF16446.1"/>
    <property type="molecule type" value="Genomic_DNA"/>
</dbReference>
<dbReference type="RefSeq" id="WP_121163481.1">
    <property type="nucleotide sequence ID" value="NZ_RAPE01000001.1"/>
</dbReference>
<keyword evidence="2" id="KW-0732">Signal</keyword>
<feature type="chain" id="PRO_5017314208" description="DUF3551 domain-containing protein" evidence="2">
    <location>
        <begin position="24"/>
        <end position="95"/>
    </location>
</feature>
<proteinExistence type="predicted"/>
<evidence type="ECO:0000313" key="3">
    <source>
        <dbReference type="EMBL" id="RKF16446.1"/>
    </source>
</evidence>
<dbReference type="OrthoDB" id="7875085at2"/>
<evidence type="ECO:0000256" key="2">
    <source>
        <dbReference type="SAM" id="SignalP"/>
    </source>
</evidence>
<feature type="signal peptide" evidence="2">
    <location>
        <begin position="1"/>
        <end position="23"/>
    </location>
</feature>
<sequence>MRLLPTLTKGIALAFIAASPAMAGEAKIYPYPTNVNYCAPGYQPIMLNGVICCGQPTTGVTYRQMMRHPTPRVKKVKQQYSARRSDCPVGSKGCY</sequence>
<evidence type="ECO:0000256" key="1">
    <source>
        <dbReference type="SAM" id="MobiDB-lite"/>
    </source>
</evidence>
<evidence type="ECO:0008006" key="5">
    <source>
        <dbReference type="Google" id="ProtNLM"/>
    </source>
</evidence>